<dbReference type="PRINTS" id="PR01900">
    <property type="entry name" value="YIDCPROTEIN"/>
</dbReference>
<dbReference type="Pfam" id="PF02096">
    <property type="entry name" value="60KD_IMP"/>
    <property type="match status" value="1"/>
</dbReference>
<evidence type="ECO:0000256" key="8">
    <source>
        <dbReference type="ARBA" id="ARBA00022989"/>
    </source>
</evidence>
<reference evidence="18" key="1">
    <citation type="journal article" date="2019" name="Int. J. Syst. Evol. Microbiol.">
        <title>The Global Catalogue of Microorganisms (GCM) 10K type strain sequencing project: providing services to taxonomists for standard genome sequencing and annotation.</title>
        <authorList>
            <consortium name="The Broad Institute Genomics Platform"/>
            <consortium name="The Broad Institute Genome Sequencing Center for Infectious Disease"/>
            <person name="Wu L."/>
            <person name="Ma J."/>
        </authorList>
    </citation>
    <scope>NUCLEOTIDE SEQUENCE [LARGE SCALE GENOMIC DNA]</scope>
    <source>
        <strain evidence="18">CCUG 30340</strain>
    </source>
</reference>
<dbReference type="PRINTS" id="PR00701">
    <property type="entry name" value="60KDINNERMP"/>
</dbReference>
<keyword evidence="9 13" id="KW-0472">Membrane</keyword>
<evidence type="ECO:0000256" key="5">
    <source>
        <dbReference type="ARBA" id="ARBA00022475"/>
    </source>
</evidence>
<evidence type="ECO:0000259" key="15">
    <source>
        <dbReference type="Pfam" id="PF02096"/>
    </source>
</evidence>
<feature type="region of interest" description="Disordered" evidence="14">
    <location>
        <begin position="32"/>
        <end position="73"/>
    </location>
</feature>
<protein>
    <recommendedName>
        <fullName evidence="3 13">Membrane protein insertase YidC</fullName>
    </recommendedName>
    <alternativeName>
        <fullName evidence="12 13">Foldase YidC</fullName>
    </alternativeName>
    <alternativeName>
        <fullName evidence="11 13">Membrane integrase YidC</fullName>
    </alternativeName>
    <alternativeName>
        <fullName evidence="13">Membrane protein YidC</fullName>
    </alternativeName>
</protein>
<evidence type="ECO:0000313" key="18">
    <source>
        <dbReference type="Proteomes" id="UP001595886"/>
    </source>
</evidence>
<evidence type="ECO:0000256" key="13">
    <source>
        <dbReference type="HAMAP-Rule" id="MF_01810"/>
    </source>
</evidence>
<feature type="transmembrane region" description="Helical" evidence="13">
    <location>
        <begin position="374"/>
        <end position="393"/>
    </location>
</feature>
<dbReference type="Proteomes" id="UP001595886">
    <property type="component" value="Unassembled WGS sequence"/>
</dbReference>
<proteinExistence type="inferred from homology"/>
<accession>A0ABV9QWF7</accession>
<evidence type="ECO:0000256" key="3">
    <source>
        <dbReference type="ARBA" id="ARBA00015325"/>
    </source>
</evidence>
<gene>
    <name evidence="13 17" type="primary">yidC</name>
    <name evidence="17" type="ORF">ACFO6Q_06195</name>
</gene>
<name>A0ABV9QWF7_9GAMM</name>
<evidence type="ECO:0000259" key="16">
    <source>
        <dbReference type="Pfam" id="PF14849"/>
    </source>
</evidence>
<evidence type="ECO:0000256" key="14">
    <source>
        <dbReference type="SAM" id="MobiDB-lite"/>
    </source>
</evidence>
<dbReference type="PANTHER" id="PTHR12428:SF65">
    <property type="entry name" value="CYTOCHROME C OXIDASE ASSEMBLY PROTEIN COX18, MITOCHONDRIAL"/>
    <property type="match status" value="1"/>
</dbReference>
<evidence type="ECO:0000256" key="1">
    <source>
        <dbReference type="ARBA" id="ARBA00004429"/>
    </source>
</evidence>
<dbReference type="InterPro" id="IPR028055">
    <property type="entry name" value="YidC/Oxa/ALB_C"/>
</dbReference>
<keyword evidence="4 13" id="KW-0813">Transport</keyword>
<dbReference type="NCBIfam" id="TIGR03593">
    <property type="entry name" value="yidC_nterm"/>
    <property type="match status" value="1"/>
</dbReference>
<dbReference type="HAMAP" id="MF_01810">
    <property type="entry name" value="YidC_type1"/>
    <property type="match status" value="1"/>
</dbReference>
<sequence>MTSPRNFLLIALLFLGYLLWMQWQEDYNKPPAAPVASTSAAAGETPAVPSGADVPNAAAPAAAPGVPDTAAPTTTAAPNVVVTTDLLRVEINPRGGSVVVADLLAYPQQPKDFAHPVRLLDDRAPTYFVAQSGLVSANAAAPDHQATFSAEKNAYSLADGADTLEVPLTWTDPSGLQVRKVFVFKRASYVIEQRQDITNGTAANWNGNAYRQLQRVPPVYDTSGIKGYTNTEHYSFAGAAWYSPTDKFQKLKFDHFEKEPLDKGVTGGWAAMLQHYFFAAWIPPAAETDQYATKVVPVGDAKRYLIRTLSPPIALAPGETKSDSARLYVGPKLQSTLDEVAPGLSLTVDYGIFTVIAEPLHWILAQLHKLTGNWGLAIILLVLLIKAAFFKLSETQFRSMAKMRKLQPRIEALKERYGDDRQKLNQAMLELYQKEKANPLAGCLPMLVQMPVFFALYWVLLESVELRQAPFLGWIQNLSAPDPYYVLPVLNGLVMVATSFLSPTTGMDPTQAKMMKIMPVIFSVLFAFFPAGLVLYWTANGGLSLLQQWIITKRVEAGEAKAAKA</sequence>
<evidence type="ECO:0000256" key="6">
    <source>
        <dbReference type="ARBA" id="ARBA00022692"/>
    </source>
</evidence>
<dbReference type="InterPro" id="IPR019998">
    <property type="entry name" value="Membr_insert_YidC"/>
</dbReference>
<keyword evidence="5 13" id="KW-1003">Cell membrane</keyword>
<keyword evidence="6 13" id="KW-0812">Transmembrane</keyword>
<comment type="similarity">
    <text evidence="2 13">Belongs to the OXA1/ALB3/YidC family. Type 1 subfamily.</text>
</comment>
<dbReference type="CDD" id="cd19961">
    <property type="entry name" value="EcYidC-like_peri"/>
    <property type="match status" value="1"/>
</dbReference>
<dbReference type="EMBL" id="JBHSHD010000006">
    <property type="protein sequence ID" value="MFC4819904.1"/>
    <property type="molecule type" value="Genomic_DNA"/>
</dbReference>
<evidence type="ECO:0000256" key="2">
    <source>
        <dbReference type="ARBA" id="ARBA00010527"/>
    </source>
</evidence>
<dbReference type="InterPro" id="IPR001708">
    <property type="entry name" value="YidC/ALB3/OXA1/COX18"/>
</dbReference>
<evidence type="ECO:0000256" key="10">
    <source>
        <dbReference type="ARBA" id="ARBA00023186"/>
    </source>
</evidence>
<evidence type="ECO:0000256" key="7">
    <source>
        <dbReference type="ARBA" id="ARBA00022927"/>
    </source>
</evidence>
<comment type="subunit">
    <text evidence="13">Interacts with the Sec translocase complex via SecD. Specifically interacts with transmembrane segments of nascent integral membrane proteins during membrane integration.</text>
</comment>
<keyword evidence="18" id="KW-1185">Reference proteome</keyword>
<keyword evidence="10 13" id="KW-0143">Chaperone</keyword>
<dbReference type="PANTHER" id="PTHR12428">
    <property type="entry name" value="OXA1"/>
    <property type="match status" value="1"/>
</dbReference>
<feature type="domain" description="Membrane insertase YidC/Oxa/ALB C-terminal" evidence="15">
    <location>
        <begin position="374"/>
        <end position="553"/>
    </location>
</feature>
<organism evidence="17 18">
    <name type="scientific">Dokdonella ginsengisoli</name>
    <dbReference type="NCBI Taxonomy" id="363846"/>
    <lineage>
        <taxon>Bacteria</taxon>
        <taxon>Pseudomonadati</taxon>
        <taxon>Pseudomonadota</taxon>
        <taxon>Gammaproteobacteria</taxon>
        <taxon>Lysobacterales</taxon>
        <taxon>Rhodanobacteraceae</taxon>
        <taxon>Dokdonella</taxon>
    </lineage>
</organism>
<comment type="function">
    <text evidence="13">Required for the insertion and/or proper folding and/or complex formation of integral membrane proteins into the membrane. Involved in integration of membrane proteins that insert both dependently and independently of the Sec translocase complex, as well as at least some lipoproteins. Aids folding of multispanning membrane proteins.</text>
</comment>
<dbReference type="Pfam" id="PF14849">
    <property type="entry name" value="YidC_periplas"/>
    <property type="match status" value="1"/>
</dbReference>
<feature type="transmembrane region" description="Helical" evidence="13">
    <location>
        <begin position="484"/>
        <end position="505"/>
    </location>
</feature>
<dbReference type="NCBIfam" id="NF002352">
    <property type="entry name" value="PRK01318.1-3"/>
    <property type="match status" value="1"/>
</dbReference>
<dbReference type="InterPro" id="IPR047196">
    <property type="entry name" value="YidC_ALB_C"/>
</dbReference>
<feature type="transmembrane region" description="Helical" evidence="13">
    <location>
        <begin position="440"/>
        <end position="460"/>
    </location>
</feature>
<feature type="compositionally biased region" description="Low complexity" evidence="14">
    <location>
        <begin position="51"/>
        <end position="73"/>
    </location>
</feature>
<evidence type="ECO:0000256" key="12">
    <source>
        <dbReference type="ARBA" id="ARBA00033342"/>
    </source>
</evidence>
<dbReference type="CDD" id="cd20070">
    <property type="entry name" value="5TM_YidC_Alb3"/>
    <property type="match status" value="1"/>
</dbReference>
<dbReference type="InterPro" id="IPR028053">
    <property type="entry name" value="Membr_insert_YidC_N"/>
</dbReference>
<dbReference type="RefSeq" id="WP_380019713.1">
    <property type="nucleotide sequence ID" value="NZ_JBHSHD010000006.1"/>
</dbReference>
<dbReference type="Gene3D" id="2.70.98.90">
    <property type="match status" value="1"/>
</dbReference>
<evidence type="ECO:0000256" key="9">
    <source>
        <dbReference type="ARBA" id="ARBA00023136"/>
    </source>
</evidence>
<comment type="caution">
    <text evidence="17">The sequence shown here is derived from an EMBL/GenBank/DDBJ whole genome shotgun (WGS) entry which is preliminary data.</text>
</comment>
<dbReference type="NCBIfam" id="TIGR03592">
    <property type="entry name" value="yidC_oxa1_cterm"/>
    <property type="match status" value="1"/>
</dbReference>
<comment type="subcellular location">
    <subcellularLocation>
        <location evidence="1">Cell inner membrane</location>
        <topology evidence="1">Multi-pass membrane protein</topology>
    </subcellularLocation>
    <subcellularLocation>
        <location evidence="13">Cell membrane</location>
        <topology evidence="13">Multi-pass membrane protein</topology>
    </subcellularLocation>
</comment>
<keyword evidence="7 13" id="KW-0653">Protein transport</keyword>
<keyword evidence="8 13" id="KW-1133">Transmembrane helix</keyword>
<dbReference type="InterPro" id="IPR038221">
    <property type="entry name" value="YidC_periplasmic_sf"/>
</dbReference>
<evidence type="ECO:0000256" key="11">
    <source>
        <dbReference type="ARBA" id="ARBA00033245"/>
    </source>
</evidence>
<evidence type="ECO:0000256" key="4">
    <source>
        <dbReference type="ARBA" id="ARBA00022448"/>
    </source>
</evidence>
<feature type="domain" description="Membrane insertase YidC N-terminal" evidence="16">
    <location>
        <begin position="80"/>
        <end position="363"/>
    </location>
</feature>
<evidence type="ECO:0000313" key="17">
    <source>
        <dbReference type="EMBL" id="MFC4819904.1"/>
    </source>
</evidence>
<feature type="transmembrane region" description="Helical" evidence="13">
    <location>
        <begin position="517"/>
        <end position="539"/>
    </location>
</feature>